<organism evidence="1 2">
    <name type="scientific">Tautonia plasticadhaerens</name>
    <dbReference type="NCBI Taxonomy" id="2527974"/>
    <lineage>
        <taxon>Bacteria</taxon>
        <taxon>Pseudomonadati</taxon>
        <taxon>Planctomycetota</taxon>
        <taxon>Planctomycetia</taxon>
        <taxon>Isosphaerales</taxon>
        <taxon>Isosphaeraceae</taxon>
        <taxon>Tautonia</taxon>
    </lineage>
</organism>
<evidence type="ECO:0000313" key="1">
    <source>
        <dbReference type="EMBL" id="QDV37923.1"/>
    </source>
</evidence>
<proteinExistence type="predicted"/>
<name>A0A518HAQ4_9BACT</name>
<dbReference type="AlphaFoldDB" id="A0A518HAQ4"/>
<sequence length="135" mass="14635">MAIELIEVESKGSAARGARPMGSERRGARRFSAVEDRIWLGWWDGEQFQTLGARLLDVSRTGAAVACPDGPGVGDDAWFCVVGPSLSGGARARVVGREPTEDDPSMIRLRLNFQARCPDDVYEIALGMMAEPLAR</sequence>
<dbReference type="OrthoDB" id="285682at2"/>
<dbReference type="EMBL" id="CP036426">
    <property type="protein sequence ID" value="QDV37923.1"/>
    <property type="molecule type" value="Genomic_DNA"/>
</dbReference>
<reference evidence="1 2" key="1">
    <citation type="submission" date="2019-02" db="EMBL/GenBank/DDBJ databases">
        <title>Deep-cultivation of Planctomycetes and their phenomic and genomic characterization uncovers novel biology.</title>
        <authorList>
            <person name="Wiegand S."/>
            <person name="Jogler M."/>
            <person name="Boedeker C."/>
            <person name="Pinto D."/>
            <person name="Vollmers J."/>
            <person name="Rivas-Marin E."/>
            <person name="Kohn T."/>
            <person name="Peeters S.H."/>
            <person name="Heuer A."/>
            <person name="Rast P."/>
            <person name="Oberbeckmann S."/>
            <person name="Bunk B."/>
            <person name="Jeske O."/>
            <person name="Meyerdierks A."/>
            <person name="Storesund J.E."/>
            <person name="Kallscheuer N."/>
            <person name="Luecker S."/>
            <person name="Lage O.M."/>
            <person name="Pohl T."/>
            <person name="Merkel B.J."/>
            <person name="Hornburger P."/>
            <person name="Mueller R.-W."/>
            <person name="Bruemmer F."/>
            <person name="Labrenz M."/>
            <person name="Spormann A.M."/>
            <person name="Op den Camp H."/>
            <person name="Overmann J."/>
            <person name="Amann R."/>
            <person name="Jetten M.S.M."/>
            <person name="Mascher T."/>
            <person name="Medema M.H."/>
            <person name="Devos D.P."/>
            <person name="Kaster A.-K."/>
            <person name="Ovreas L."/>
            <person name="Rohde M."/>
            <person name="Galperin M.Y."/>
            <person name="Jogler C."/>
        </authorList>
    </citation>
    <scope>NUCLEOTIDE SEQUENCE [LARGE SCALE GENOMIC DNA]</scope>
    <source>
        <strain evidence="1 2">ElP</strain>
    </source>
</reference>
<evidence type="ECO:0000313" key="2">
    <source>
        <dbReference type="Proteomes" id="UP000317835"/>
    </source>
</evidence>
<keyword evidence="2" id="KW-1185">Reference proteome</keyword>
<dbReference type="RefSeq" id="WP_145276053.1">
    <property type="nucleotide sequence ID" value="NZ_CP036426.1"/>
</dbReference>
<gene>
    <name evidence="1" type="ORF">ElP_58700</name>
</gene>
<evidence type="ECO:0008006" key="3">
    <source>
        <dbReference type="Google" id="ProtNLM"/>
    </source>
</evidence>
<accession>A0A518HAQ4</accession>
<dbReference type="KEGG" id="tpla:ElP_58700"/>
<dbReference type="Proteomes" id="UP000317835">
    <property type="component" value="Chromosome"/>
</dbReference>
<protein>
    <recommendedName>
        <fullName evidence="3">PilZ domain-containing protein</fullName>
    </recommendedName>
</protein>